<dbReference type="AlphaFoldDB" id="A0AAX4HM02"/>
<gene>
    <name evidence="3" type="ORF">SOO65_14760</name>
</gene>
<evidence type="ECO:0000313" key="4">
    <source>
        <dbReference type="Proteomes" id="UP001324634"/>
    </source>
</evidence>
<sequence>MKYVLCLMLTSTSALATDYGYLKPEDQKYYKNDSLDGNNQRERVDSTVKEINKLHGEIAAMKAQIQTLRQEVDELKKK</sequence>
<reference evidence="3 4" key="1">
    <citation type="submission" date="2023-11" db="EMBL/GenBank/DDBJ databases">
        <title>Peredibacter starrii A3.12.</title>
        <authorList>
            <person name="Mitchell R.J."/>
        </authorList>
    </citation>
    <scope>NUCLEOTIDE SEQUENCE [LARGE SCALE GENOMIC DNA]</scope>
    <source>
        <strain evidence="3 4">A3.12</strain>
    </source>
</reference>
<keyword evidence="1" id="KW-0175">Coiled coil</keyword>
<accession>A0AAX4HM02</accession>
<dbReference type="KEGG" id="psti:SOO65_14760"/>
<feature type="chain" id="PRO_5043702258" evidence="2">
    <location>
        <begin position="17"/>
        <end position="78"/>
    </location>
</feature>
<name>A0AAX4HM02_9BACT</name>
<evidence type="ECO:0000313" key="3">
    <source>
        <dbReference type="EMBL" id="WPU63954.1"/>
    </source>
</evidence>
<dbReference type="EMBL" id="CP139487">
    <property type="protein sequence ID" value="WPU63954.1"/>
    <property type="molecule type" value="Genomic_DNA"/>
</dbReference>
<dbReference type="RefSeq" id="WP_321391686.1">
    <property type="nucleotide sequence ID" value="NZ_CP139487.1"/>
</dbReference>
<evidence type="ECO:0000256" key="1">
    <source>
        <dbReference type="SAM" id="Coils"/>
    </source>
</evidence>
<feature type="signal peptide" evidence="2">
    <location>
        <begin position="1"/>
        <end position="16"/>
    </location>
</feature>
<proteinExistence type="predicted"/>
<evidence type="ECO:0000256" key="2">
    <source>
        <dbReference type="SAM" id="SignalP"/>
    </source>
</evidence>
<organism evidence="3 4">
    <name type="scientific">Peredibacter starrii</name>
    <dbReference type="NCBI Taxonomy" id="28202"/>
    <lineage>
        <taxon>Bacteria</taxon>
        <taxon>Pseudomonadati</taxon>
        <taxon>Bdellovibrionota</taxon>
        <taxon>Bacteriovoracia</taxon>
        <taxon>Bacteriovoracales</taxon>
        <taxon>Bacteriovoracaceae</taxon>
        <taxon>Peredibacter</taxon>
    </lineage>
</organism>
<keyword evidence="2" id="KW-0732">Signal</keyword>
<protein>
    <submittedName>
        <fullName evidence="3">Uncharacterized protein</fullName>
    </submittedName>
</protein>
<keyword evidence="4" id="KW-1185">Reference proteome</keyword>
<feature type="coiled-coil region" evidence="1">
    <location>
        <begin position="51"/>
        <end position="78"/>
    </location>
</feature>
<dbReference type="Proteomes" id="UP001324634">
    <property type="component" value="Chromosome"/>
</dbReference>